<dbReference type="Proteomes" id="UP000183766">
    <property type="component" value="Unassembled WGS sequence"/>
</dbReference>
<organism evidence="1 2">
    <name type="scientific">Bacteroides xylanisolvens</name>
    <dbReference type="NCBI Taxonomy" id="371601"/>
    <lineage>
        <taxon>Bacteria</taxon>
        <taxon>Pseudomonadati</taxon>
        <taxon>Bacteroidota</taxon>
        <taxon>Bacteroidia</taxon>
        <taxon>Bacteroidales</taxon>
        <taxon>Bacteroidaceae</taxon>
        <taxon>Bacteroides</taxon>
    </lineage>
</organism>
<dbReference type="RefSeq" id="WP_074909405.1">
    <property type="nucleotide sequence ID" value="NZ_BAABZH010000001.1"/>
</dbReference>
<evidence type="ECO:0000313" key="2">
    <source>
        <dbReference type="Proteomes" id="UP000183766"/>
    </source>
</evidence>
<accession>A0A1I4T2B4</accession>
<gene>
    <name evidence="1" type="ORF">SAMN05216250_10912</name>
</gene>
<sequence length="86" mass="9779">MNNIDLNAIIERCNKVTQDTWTAYIEEVTHTSGSSFIMVTDKSGNRKQYLEVIGATNDDLEFITHAKQDIPLLIAEIEYLKSMLSK</sequence>
<name>A0A1I4T2B4_9BACE</name>
<protein>
    <submittedName>
        <fullName evidence="1">Uncharacterized protein</fullName>
    </submittedName>
</protein>
<dbReference type="EMBL" id="FOUM01000009">
    <property type="protein sequence ID" value="SFM70757.1"/>
    <property type="molecule type" value="Genomic_DNA"/>
</dbReference>
<reference evidence="1 2" key="1">
    <citation type="submission" date="2016-10" db="EMBL/GenBank/DDBJ databases">
        <authorList>
            <person name="de Groot N.N."/>
        </authorList>
    </citation>
    <scope>NUCLEOTIDE SEQUENCE [LARGE SCALE GENOMIC DNA]</scope>
    <source>
        <strain evidence="1 2">NLAE-zl-C202</strain>
    </source>
</reference>
<proteinExistence type="predicted"/>
<dbReference type="AlphaFoldDB" id="A0A1I4T2B4"/>
<evidence type="ECO:0000313" key="1">
    <source>
        <dbReference type="EMBL" id="SFM70757.1"/>
    </source>
</evidence>